<dbReference type="EMBL" id="SJSN01000002">
    <property type="protein sequence ID" value="TCD12138.1"/>
    <property type="molecule type" value="Genomic_DNA"/>
</dbReference>
<reference evidence="1 2" key="1">
    <citation type="submission" date="2019-02" db="EMBL/GenBank/DDBJ databases">
        <title>Pedobacter sp. RP-3-11 sp. nov., isolated from Arctic soil.</title>
        <authorList>
            <person name="Dahal R.H."/>
        </authorList>
    </citation>
    <scope>NUCLEOTIDE SEQUENCE [LARGE SCALE GENOMIC DNA]</scope>
    <source>
        <strain evidence="1 2">RP-3-11</strain>
    </source>
</reference>
<keyword evidence="2" id="KW-1185">Reference proteome</keyword>
<dbReference type="Proteomes" id="UP000291485">
    <property type="component" value="Unassembled WGS sequence"/>
</dbReference>
<name>A0A4V2MNB6_9SPHI</name>
<accession>A0A4V2MNB6</accession>
<evidence type="ECO:0000313" key="1">
    <source>
        <dbReference type="EMBL" id="TCD12138.1"/>
    </source>
</evidence>
<evidence type="ECO:0000313" key="2">
    <source>
        <dbReference type="Proteomes" id="UP000291485"/>
    </source>
</evidence>
<comment type="caution">
    <text evidence="1">The sequence shown here is derived from an EMBL/GenBank/DDBJ whole genome shotgun (WGS) entry which is preliminary data.</text>
</comment>
<gene>
    <name evidence="1" type="ORF">EZ449_03735</name>
</gene>
<dbReference type="OrthoDB" id="771912at2"/>
<protein>
    <submittedName>
        <fullName evidence="1">Uncharacterized protein</fullName>
    </submittedName>
</protein>
<sequence>MRITDRTTSSELNSIEIGDEVTFGIKKGLVFRIIVFKYPSEDCFYFLLINGEHIITKKARI</sequence>
<proteinExistence type="predicted"/>
<dbReference type="RefSeq" id="WP_131556617.1">
    <property type="nucleotide sequence ID" value="NZ_SJSN01000002.1"/>
</dbReference>
<organism evidence="1 2">
    <name type="scientific">Pedobacter frigidisoli</name>
    <dbReference type="NCBI Taxonomy" id="2530455"/>
    <lineage>
        <taxon>Bacteria</taxon>
        <taxon>Pseudomonadati</taxon>
        <taxon>Bacteroidota</taxon>
        <taxon>Sphingobacteriia</taxon>
        <taxon>Sphingobacteriales</taxon>
        <taxon>Sphingobacteriaceae</taxon>
        <taxon>Pedobacter</taxon>
    </lineage>
</organism>
<dbReference type="AlphaFoldDB" id="A0A4V2MNB6"/>